<evidence type="ECO:0000313" key="12">
    <source>
        <dbReference type="Proteomes" id="UP000470082"/>
    </source>
</evidence>
<dbReference type="Pfam" id="PF03948">
    <property type="entry name" value="Ribosomal_L9_C"/>
    <property type="match status" value="1"/>
</dbReference>
<dbReference type="AlphaFoldDB" id="A0A7X2N385"/>
<evidence type="ECO:0000256" key="4">
    <source>
        <dbReference type="ARBA" id="ARBA00022980"/>
    </source>
</evidence>
<keyword evidence="2 7" id="KW-0699">rRNA-binding</keyword>
<feature type="domain" description="Ribosomal protein L9" evidence="9">
    <location>
        <begin position="1"/>
        <end position="46"/>
    </location>
</feature>
<dbReference type="Gene3D" id="3.40.5.10">
    <property type="entry name" value="Ribosomal protein L9, N-terminal domain"/>
    <property type="match status" value="1"/>
</dbReference>
<dbReference type="Pfam" id="PF01281">
    <property type="entry name" value="Ribosomal_L9_N"/>
    <property type="match status" value="1"/>
</dbReference>
<gene>
    <name evidence="7" type="primary">rplI</name>
    <name evidence="11" type="ORF">FYJ50_03425</name>
</gene>
<evidence type="ECO:0000256" key="5">
    <source>
        <dbReference type="ARBA" id="ARBA00023274"/>
    </source>
</evidence>
<dbReference type="InterPro" id="IPR036935">
    <property type="entry name" value="Ribosomal_bL9_N_sf"/>
</dbReference>
<dbReference type="HAMAP" id="MF_00503">
    <property type="entry name" value="Ribosomal_bL9"/>
    <property type="match status" value="1"/>
</dbReference>
<dbReference type="GO" id="GO:0003735">
    <property type="term" value="F:structural constituent of ribosome"/>
    <property type="evidence" value="ECO:0007669"/>
    <property type="project" value="InterPro"/>
</dbReference>
<dbReference type="SUPFAM" id="SSF55653">
    <property type="entry name" value="Ribosomal protein L9 C-domain"/>
    <property type="match status" value="1"/>
</dbReference>
<feature type="domain" description="Large ribosomal subunit protein bL9 C-terminal" evidence="10">
    <location>
        <begin position="63"/>
        <end position="146"/>
    </location>
</feature>
<dbReference type="GO" id="GO:0006412">
    <property type="term" value="P:translation"/>
    <property type="evidence" value="ECO:0007669"/>
    <property type="project" value="UniProtKB-UniRule"/>
</dbReference>
<dbReference type="GO" id="GO:1990904">
    <property type="term" value="C:ribonucleoprotein complex"/>
    <property type="evidence" value="ECO:0007669"/>
    <property type="project" value="UniProtKB-KW"/>
</dbReference>
<name>A0A7X2N385_9FIRM</name>
<dbReference type="InterPro" id="IPR009027">
    <property type="entry name" value="Ribosomal_bL9/RNase_H1_N"/>
</dbReference>
<dbReference type="EMBL" id="VUMM01000004">
    <property type="protein sequence ID" value="MSS01163.1"/>
    <property type="molecule type" value="Genomic_DNA"/>
</dbReference>
<keyword evidence="8" id="KW-0175">Coiled coil</keyword>
<organism evidence="11 12">
    <name type="scientific">Floccifex porci</name>
    <dbReference type="NCBI Taxonomy" id="2606629"/>
    <lineage>
        <taxon>Bacteria</taxon>
        <taxon>Bacillati</taxon>
        <taxon>Bacillota</taxon>
        <taxon>Erysipelotrichia</taxon>
        <taxon>Erysipelotrichales</taxon>
        <taxon>Erysipelotrichaceae</taxon>
        <taxon>Floccifex</taxon>
    </lineage>
</organism>
<evidence type="ECO:0000313" key="11">
    <source>
        <dbReference type="EMBL" id="MSS01163.1"/>
    </source>
</evidence>
<dbReference type="InterPro" id="IPR020594">
    <property type="entry name" value="Ribosomal_bL9_bac/chp"/>
</dbReference>
<evidence type="ECO:0000256" key="1">
    <source>
        <dbReference type="ARBA" id="ARBA00010605"/>
    </source>
</evidence>
<dbReference type="Gene3D" id="3.10.430.100">
    <property type="entry name" value="Ribosomal protein L9, C-terminal domain"/>
    <property type="match status" value="1"/>
</dbReference>
<evidence type="ECO:0000256" key="6">
    <source>
        <dbReference type="ARBA" id="ARBA00035292"/>
    </source>
</evidence>
<dbReference type="Proteomes" id="UP000470082">
    <property type="component" value="Unassembled WGS sequence"/>
</dbReference>
<feature type="coiled-coil region" evidence="8">
    <location>
        <begin position="44"/>
        <end position="78"/>
    </location>
</feature>
<comment type="function">
    <text evidence="7">Binds to the 23S rRNA.</text>
</comment>
<evidence type="ECO:0000256" key="3">
    <source>
        <dbReference type="ARBA" id="ARBA00022884"/>
    </source>
</evidence>
<accession>A0A7X2N385</accession>
<dbReference type="RefSeq" id="WP_154459631.1">
    <property type="nucleotide sequence ID" value="NZ_JAQYTQ010000055.1"/>
</dbReference>
<evidence type="ECO:0000256" key="8">
    <source>
        <dbReference type="SAM" id="Coils"/>
    </source>
</evidence>
<evidence type="ECO:0000256" key="2">
    <source>
        <dbReference type="ARBA" id="ARBA00022730"/>
    </source>
</evidence>
<dbReference type="InterPro" id="IPR000244">
    <property type="entry name" value="Ribosomal_bL9"/>
</dbReference>
<evidence type="ECO:0000256" key="7">
    <source>
        <dbReference type="HAMAP-Rule" id="MF_00503"/>
    </source>
</evidence>
<protein>
    <recommendedName>
        <fullName evidence="6 7">Large ribosomal subunit protein bL9</fullName>
    </recommendedName>
</protein>
<keyword evidence="12" id="KW-1185">Reference proteome</keyword>
<dbReference type="SUPFAM" id="SSF55658">
    <property type="entry name" value="L9 N-domain-like"/>
    <property type="match status" value="1"/>
</dbReference>
<keyword evidence="3 7" id="KW-0694">RNA-binding</keyword>
<comment type="caution">
    <text evidence="11">The sequence shown here is derived from an EMBL/GenBank/DDBJ whole genome shotgun (WGS) entry which is preliminary data.</text>
</comment>
<dbReference type="PANTHER" id="PTHR21368">
    <property type="entry name" value="50S RIBOSOMAL PROTEIN L9"/>
    <property type="match status" value="1"/>
</dbReference>
<dbReference type="InterPro" id="IPR020070">
    <property type="entry name" value="Ribosomal_bL9_N"/>
</dbReference>
<keyword evidence="5 7" id="KW-0687">Ribonucleoprotein</keyword>
<dbReference type="InterPro" id="IPR020069">
    <property type="entry name" value="Ribosomal_bL9_C"/>
</dbReference>
<sequence length="149" mass="16754">MKVILLKDVKKLGNKDQVLEVSDGYARNYLIKNRLAVAYTKGSEKVLEKQMEVKAQEEEKLKEEAIQLSKQLESIKLEFSLNTGKEGQVFGSISSKQIVESLSKKGIKVDKRKIKMEESICSLGTTKVKVDLYHGLVWGEIKVHVSSKG</sequence>
<proteinExistence type="inferred from homology"/>
<comment type="similarity">
    <text evidence="1 7">Belongs to the bacterial ribosomal protein bL9 family.</text>
</comment>
<dbReference type="InterPro" id="IPR036791">
    <property type="entry name" value="Ribosomal_bL9_C_sf"/>
</dbReference>
<dbReference type="NCBIfam" id="TIGR00158">
    <property type="entry name" value="L9"/>
    <property type="match status" value="1"/>
</dbReference>
<keyword evidence="4 7" id="KW-0689">Ribosomal protein</keyword>
<dbReference type="GO" id="GO:0005840">
    <property type="term" value="C:ribosome"/>
    <property type="evidence" value="ECO:0007669"/>
    <property type="project" value="UniProtKB-KW"/>
</dbReference>
<dbReference type="GO" id="GO:0019843">
    <property type="term" value="F:rRNA binding"/>
    <property type="evidence" value="ECO:0007669"/>
    <property type="project" value="UniProtKB-UniRule"/>
</dbReference>
<reference evidence="11 12" key="1">
    <citation type="submission" date="2019-08" db="EMBL/GenBank/DDBJ databases">
        <title>In-depth cultivation of the pig gut microbiome towards novel bacterial diversity and tailored functional studies.</title>
        <authorList>
            <person name="Wylensek D."/>
            <person name="Hitch T.C.A."/>
            <person name="Clavel T."/>
        </authorList>
    </citation>
    <scope>NUCLEOTIDE SEQUENCE [LARGE SCALE GENOMIC DNA]</scope>
    <source>
        <strain evidence="11 12">LKV-178-WT-2G</strain>
    </source>
</reference>
<evidence type="ECO:0000259" key="10">
    <source>
        <dbReference type="Pfam" id="PF03948"/>
    </source>
</evidence>
<evidence type="ECO:0000259" key="9">
    <source>
        <dbReference type="Pfam" id="PF01281"/>
    </source>
</evidence>